<evidence type="ECO:0000256" key="4">
    <source>
        <dbReference type="HAMAP-Rule" id="MF_01698"/>
    </source>
</evidence>
<dbReference type="PROSITE" id="PS51186">
    <property type="entry name" value="GNAT"/>
    <property type="match status" value="2"/>
</dbReference>
<dbReference type="Proteomes" id="UP000183642">
    <property type="component" value="Unassembled WGS sequence"/>
</dbReference>
<dbReference type="SUPFAM" id="SSF55729">
    <property type="entry name" value="Acyl-CoA N-acyltransferases (Nat)"/>
    <property type="match status" value="1"/>
</dbReference>
<keyword evidence="1 4" id="KW-0808">Transferase</keyword>
<reference evidence="7" key="1">
    <citation type="submission" date="2016-10" db="EMBL/GenBank/DDBJ databases">
        <authorList>
            <person name="Varghese N."/>
            <person name="Submissions S."/>
        </authorList>
    </citation>
    <scope>NUCLEOTIDE SEQUENCE [LARGE SCALE GENOMIC DNA]</scope>
    <source>
        <strain evidence="7">DSM 43161</strain>
    </source>
</reference>
<dbReference type="InterPro" id="IPR017813">
    <property type="entry name" value="Mycothiol_AcTrfase"/>
</dbReference>
<evidence type="ECO:0000256" key="2">
    <source>
        <dbReference type="ARBA" id="ARBA00022737"/>
    </source>
</evidence>
<dbReference type="EMBL" id="FOWE01000004">
    <property type="protein sequence ID" value="SFO17777.1"/>
    <property type="molecule type" value="Genomic_DNA"/>
</dbReference>
<comment type="catalytic activity">
    <reaction evidence="4">
        <text>1D-myo-inositol 2-(L-cysteinylamino)-2-deoxy-alpha-D-glucopyranoside + acetyl-CoA = mycothiol + CoA + H(+)</text>
        <dbReference type="Rhea" id="RHEA:26172"/>
        <dbReference type="ChEBI" id="CHEBI:15378"/>
        <dbReference type="ChEBI" id="CHEBI:16768"/>
        <dbReference type="ChEBI" id="CHEBI:57287"/>
        <dbReference type="ChEBI" id="CHEBI:57288"/>
        <dbReference type="ChEBI" id="CHEBI:58887"/>
        <dbReference type="EC" id="2.3.1.189"/>
    </reaction>
</comment>
<feature type="binding site" evidence="4">
    <location>
        <position position="210"/>
    </location>
    <ligand>
        <name>1D-myo-inositol 2-(L-cysteinylamino)-2-deoxy-alpha-D-glucopyranoside</name>
        <dbReference type="ChEBI" id="CHEBI:58887"/>
    </ligand>
</feature>
<dbReference type="GO" id="GO:0035447">
    <property type="term" value="F:mycothiol synthase activity"/>
    <property type="evidence" value="ECO:0007669"/>
    <property type="project" value="UniProtKB-UniRule"/>
</dbReference>
<dbReference type="GO" id="GO:0010125">
    <property type="term" value="P:mycothiol biosynthetic process"/>
    <property type="evidence" value="ECO:0007669"/>
    <property type="project" value="UniProtKB-UniRule"/>
</dbReference>
<comment type="caution">
    <text evidence="4">Lacks conserved residue(s) required for the propagation of feature annotation.</text>
</comment>
<sequence length="292" mass="30820">MLRTAAAVDGVRPLSEEAELRLQHGGPAGGRDVLATDPDGVPVGYARLELGDAGTADDAEAELVVVPSARGRGTGRALLTRLEELAGPRPLRVWAHGDLPAATALATARGYSRARVLLQMRRPLSDADLDPGVAPPDGVTVTAFRPGRDEPAWLRVNARAFATHPEQGSWTPADLALREAEPWFDPAGFLLAWRGDPDGGGTLLGSHWTKVHPPGDAGPDPVGEVYVLGIDPDAQGLGLGRALTALGLAHLRAAGLAQVLLYVEEDNVPAVALYERSGFTRHAVDVSWRRVP</sequence>
<dbReference type="InterPro" id="IPR000182">
    <property type="entry name" value="GNAT_dom"/>
</dbReference>
<keyword evidence="3 4" id="KW-0012">Acyltransferase</keyword>
<dbReference type="PANTHER" id="PTHR43877:SF1">
    <property type="entry name" value="ACETYLTRANSFERASE"/>
    <property type="match status" value="1"/>
</dbReference>
<evidence type="ECO:0000256" key="3">
    <source>
        <dbReference type="ARBA" id="ARBA00023315"/>
    </source>
</evidence>
<dbReference type="AlphaFoldDB" id="A0A1I5F244"/>
<keyword evidence="2 4" id="KW-0677">Repeat</keyword>
<feature type="binding site" evidence="4">
    <location>
        <begin position="228"/>
        <end position="230"/>
    </location>
    <ligand>
        <name>acetyl-CoA</name>
        <dbReference type="ChEBI" id="CHEBI:57288"/>
        <label>2</label>
    </ligand>
</feature>
<dbReference type="PANTHER" id="PTHR43877">
    <property type="entry name" value="AMINOALKYLPHOSPHONATE N-ACETYLTRANSFERASE-RELATED-RELATED"/>
    <property type="match status" value="1"/>
</dbReference>
<feature type="binding site" evidence="4">
    <location>
        <begin position="235"/>
        <end position="241"/>
    </location>
    <ligand>
        <name>acetyl-CoA</name>
        <dbReference type="ChEBI" id="CHEBI:57288"/>
        <label>2</label>
    </ligand>
</feature>
<gene>
    <name evidence="4" type="primary">mshD</name>
    <name evidence="6" type="ORF">SAMN05660359_01800</name>
</gene>
<dbReference type="NCBIfam" id="TIGR03448">
    <property type="entry name" value="mycothiol_MshD"/>
    <property type="match status" value="1"/>
</dbReference>
<dbReference type="InterPro" id="IPR050832">
    <property type="entry name" value="Bact_Acetyltransf"/>
</dbReference>
<dbReference type="PIRSF" id="PIRSF021524">
    <property type="entry name" value="MSH_acetyltransferase"/>
    <property type="match status" value="1"/>
</dbReference>
<dbReference type="EC" id="2.3.1.189" evidence="4"/>
<evidence type="ECO:0000256" key="1">
    <source>
        <dbReference type="ARBA" id="ARBA00022679"/>
    </source>
</evidence>
<feature type="domain" description="N-acetyltransferase" evidence="5">
    <location>
        <begin position="139"/>
        <end position="292"/>
    </location>
</feature>
<keyword evidence="7" id="KW-1185">Reference proteome</keyword>
<evidence type="ECO:0000313" key="7">
    <source>
        <dbReference type="Proteomes" id="UP000183642"/>
    </source>
</evidence>
<dbReference type="Gene3D" id="3.40.630.30">
    <property type="match status" value="1"/>
</dbReference>
<feature type="binding site" evidence="4">
    <location>
        <begin position="63"/>
        <end position="65"/>
    </location>
    <ligand>
        <name>acetyl-CoA</name>
        <dbReference type="ChEBI" id="CHEBI:57288"/>
        <label>1</label>
    </ligand>
</feature>
<feature type="domain" description="N-acetyltransferase" evidence="5">
    <location>
        <begin position="1"/>
        <end position="131"/>
    </location>
</feature>
<evidence type="ECO:0000259" key="5">
    <source>
        <dbReference type="PROSITE" id="PS51186"/>
    </source>
</evidence>
<feature type="binding site" evidence="4">
    <location>
        <position position="166"/>
    </location>
    <ligand>
        <name>1D-myo-inositol 2-(L-cysteinylamino)-2-deoxy-alpha-D-glucopyranoside</name>
        <dbReference type="ChEBI" id="CHEBI:58887"/>
    </ligand>
</feature>
<organism evidence="6 7">
    <name type="scientific">Geodermatophilus obscurus</name>
    <dbReference type="NCBI Taxonomy" id="1861"/>
    <lineage>
        <taxon>Bacteria</taxon>
        <taxon>Bacillati</taxon>
        <taxon>Actinomycetota</taxon>
        <taxon>Actinomycetes</taxon>
        <taxon>Geodermatophilales</taxon>
        <taxon>Geodermatophilaceae</taxon>
        <taxon>Geodermatophilus</taxon>
    </lineage>
</organism>
<comment type="function">
    <text evidence="4">Catalyzes the transfer of acetyl from acetyl-CoA to desacetylmycothiol (Cys-GlcN-Ins) to form mycothiol.</text>
</comment>
<protein>
    <recommendedName>
        <fullName evidence="4">Mycothiol acetyltransferase</fullName>
        <shortName evidence="4">MSH acetyltransferase</shortName>
        <ecNumber evidence="4">2.3.1.189</ecNumber>
    </recommendedName>
    <alternativeName>
        <fullName evidence="4">Mycothiol synthase</fullName>
    </alternativeName>
</protein>
<name>A0A1I5F244_9ACTN</name>
<dbReference type="HAMAP" id="MF_01698">
    <property type="entry name" value="MshD"/>
    <property type="match status" value="1"/>
</dbReference>
<comment type="subunit">
    <text evidence="4">Monomer.</text>
</comment>
<feature type="binding site" evidence="4">
    <location>
        <position position="262"/>
    </location>
    <ligand>
        <name>1D-myo-inositol 2-(L-cysteinylamino)-2-deoxy-alpha-D-glucopyranoside</name>
        <dbReference type="ChEBI" id="CHEBI:58887"/>
    </ligand>
</feature>
<dbReference type="Pfam" id="PF00583">
    <property type="entry name" value="Acetyltransf_1"/>
    <property type="match status" value="2"/>
</dbReference>
<proteinExistence type="inferred from homology"/>
<dbReference type="CDD" id="cd04301">
    <property type="entry name" value="NAT_SF"/>
    <property type="match status" value="2"/>
</dbReference>
<comment type="similarity">
    <text evidence="4">Belongs to the acetyltransferase family. MshD subfamily.</text>
</comment>
<feature type="binding site" evidence="4">
    <location>
        <position position="16"/>
    </location>
    <ligand>
        <name>1D-myo-inositol 2-(L-cysteinylamino)-2-deoxy-alpha-D-glucopyranoside</name>
        <dbReference type="ChEBI" id="CHEBI:58887"/>
    </ligand>
</feature>
<feature type="binding site" evidence="4">
    <location>
        <position position="224"/>
    </location>
    <ligand>
        <name>1D-myo-inositol 2-(L-cysteinylamino)-2-deoxy-alpha-D-glucopyranoside</name>
        <dbReference type="ChEBI" id="CHEBI:58887"/>
    </ligand>
</feature>
<accession>A0A1I5F244</accession>
<evidence type="ECO:0000313" key="6">
    <source>
        <dbReference type="EMBL" id="SFO17777.1"/>
    </source>
</evidence>
<dbReference type="InterPro" id="IPR016181">
    <property type="entry name" value="Acyl_CoA_acyltransferase"/>
</dbReference>